<name>A0A4Y9FTN2_9MICO</name>
<dbReference type="InterPro" id="IPR028087">
    <property type="entry name" value="Tad_N"/>
</dbReference>
<keyword evidence="1" id="KW-0812">Transmembrane</keyword>
<organism evidence="3 4">
    <name type="scientific">Microbacterium paludicola</name>
    <dbReference type="NCBI Taxonomy" id="300019"/>
    <lineage>
        <taxon>Bacteria</taxon>
        <taxon>Bacillati</taxon>
        <taxon>Actinomycetota</taxon>
        <taxon>Actinomycetes</taxon>
        <taxon>Micrococcales</taxon>
        <taxon>Microbacteriaceae</taxon>
        <taxon>Microbacterium</taxon>
    </lineage>
</organism>
<accession>A0A4Y9FTN2</accession>
<protein>
    <recommendedName>
        <fullName evidence="2">Putative Flp pilus-assembly TadG-like N-terminal domain-containing protein</fullName>
    </recommendedName>
</protein>
<feature type="transmembrane region" description="Helical" evidence="1">
    <location>
        <begin position="20"/>
        <end position="40"/>
    </location>
</feature>
<dbReference type="Proteomes" id="UP000298358">
    <property type="component" value="Unassembled WGS sequence"/>
</dbReference>
<evidence type="ECO:0000313" key="4">
    <source>
        <dbReference type="Proteomes" id="UP000298358"/>
    </source>
</evidence>
<reference evidence="3 4" key="1">
    <citation type="submission" date="2019-03" db="EMBL/GenBank/DDBJ databases">
        <title>Diversity of the mouse oral microbiome.</title>
        <authorList>
            <person name="Joseph S."/>
            <person name="Aduse-Opoku J."/>
            <person name="Curtis M."/>
            <person name="Wade W."/>
            <person name="Hashim A."/>
        </authorList>
    </citation>
    <scope>NUCLEOTIDE SEQUENCE [LARGE SCALE GENOMIC DNA]</scope>
    <source>
        <strain evidence="3 4">P1012</strain>
    </source>
</reference>
<keyword evidence="1" id="KW-1133">Transmembrane helix</keyword>
<evidence type="ECO:0000256" key="1">
    <source>
        <dbReference type="SAM" id="Phobius"/>
    </source>
</evidence>
<comment type="caution">
    <text evidence="3">The sequence shown here is derived from an EMBL/GenBank/DDBJ whole genome shotgun (WGS) entry which is preliminary data.</text>
</comment>
<keyword evidence="4" id="KW-1185">Reference proteome</keyword>
<evidence type="ECO:0000313" key="3">
    <source>
        <dbReference type="EMBL" id="TFU32639.1"/>
    </source>
</evidence>
<dbReference type="OrthoDB" id="4827894at2"/>
<evidence type="ECO:0000259" key="2">
    <source>
        <dbReference type="Pfam" id="PF13400"/>
    </source>
</evidence>
<proteinExistence type="predicted"/>
<keyword evidence="1" id="KW-0472">Membrane</keyword>
<gene>
    <name evidence="3" type="ORF">E4U02_09550</name>
</gene>
<dbReference type="AlphaFoldDB" id="A0A4Y9FTN2"/>
<sequence length="138" mass="13966">MIRIRERIRDAAERGNVTMLMVVLMIGIIPLLGLGIDGAANANAHTQAYAVAQAAARAGANVLEAGGAIDSGTVRLGDAAAAQARSYMDAAGYGGSAVREGDSLHVSVEKCQPTQFLSAIGIGCLPVSASASADLVSR</sequence>
<feature type="domain" description="Putative Flp pilus-assembly TadG-like N-terminal" evidence="2">
    <location>
        <begin position="15"/>
        <end position="61"/>
    </location>
</feature>
<dbReference type="EMBL" id="SPQB01000021">
    <property type="protein sequence ID" value="TFU32639.1"/>
    <property type="molecule type" value="Genomic_DNA"/>
</dbReference>
<dbReference type="RefSeq" id="WP_135114612.1">
    <property type="nucleotide sequence ID" value="NZ_JADGLL010000021.1"/>
</dbReference>
<dbReference type="Pfam" id="PF13400">
    <property type="entry name" value="Tad"/>
    <property type="match status" value="1"/>
</dbReference>